<sequence length="98" mass="10485">MKENHRPYIGHILKRAWAEESGQKVDGIALIGGRGIASHLTKPEAFALADRIVDAAEHLPDPVKVRQSRRIASASGPQLTAADGTEEPPLPTSPAESE</sequence>
<dbReference type="Proteomes" id="UP000235739">
    <property type="component" value="Unassembled WGS sequence"/>
</dbReference>
<dbReference type="RefSeq" id="WP_102598564.1">
    <property type="nucleotide sequence ID" value="NZ_JABUYH010000046.1"/>
</dbReference>
<name>A0A2N7RZM6_9MICC</name>
<comment type="caution">
    <text evidence="2">The sequence shown here is derived from an EMBL/GenBank/DDBJ whole genome shotgun (WGS) entry which is preliminary data.</text>
</comment>
<protein>
    <submittedName>
        <fullName evidence="2">Uncharacterized protein</fullName>
    </submittedName>
</protein>
<dbReference type="AlphaFoldDB" id="A0A2N7RZM6"/>
<evidence type="ECO:0000256" key="1">
    <source>
        <dbReference type="SAM" id="MobiDB-lite"/>
    </source>
</evidence>
<gene>
    <name evidence="2" type="ORF">CIK84_11640</name>
</gene>
<organism evidence="2 3">
    <name type="scientific">Glutamicibacter arilaitensis</name>
    <dbReference type="NCBI Taxonomy" id="256701"/>
    <lineage>
        <taxon>Bacteria</taxon>
        <taxon>Bacillati</taxon>
        <taxon>Actinomycetota</taxon>
        <taxon>Actinomycetes</taxon>
        <taxon>Micrococcales</taxon>
        <taxon>Micrococcaceae</taxon>
        <taxon>Glutamicibacter</taxon>
    </lineage>
</organism>
<feature type="region of interest" description="Disordered" evidence="1">
    <location>
        <begin position="64"/>
        <end position="98"/>
    </location>
</feature>
<dbReference type="EMBL" id="PNQX01000002">
    <property type="protein sequence ID" value="PMQ19346.1"/>
    <property type="molecule type" value="Genomic_DNA"/>
</dbReference>
<proteinExistence type="predicted"/>
<evidence type="ECO:0000313" key="3">
    <source>
        <dbReference type="Proteomes" id="UP000235739"/>
    </source>
</evidence>
<evidence type="ECO:0000313" key="2">
    <source>
        <dbReference type="EMBL" id="PMQ19346.1"/>
    </source>
</evidence>
<reference evidence="2 3" key="1">
    <citation type="journal article" date="2017" name="Elife">
        <title>Extensive horizontal gene transfer in cheese-associated bacteria.</title>
        <authorList>
            <person name="Bonham K.S."/>
            <person name="Wolfe B.E."/>
            <person name="Dutton R.J."/>
        </authorList>
    </citation>
    <scope>NUCLEOTIDE SEQUENCE [LARGE SCALE GENOMIC DNA]</scope>
    <source>
        <strain evidence="2 3">JB182</strain>
    </source>
</reference>
<accession>A0A2N7RZM6</accession>